<organism evidence="2 3">
    <name type="scientific">Oryza rufipogon</name>
    <name type="common">Brownbeard rice</name>
    <name type="synonym">Asian wild rice</name>
    <dbReference type="NCBI Taxonomy" id="4529"/>
    <lineage>
        <taxon>Eukaryota</taxon>
        <taxon>Viridiplantae</taxon>
        <taxon>Streptophyta</taxon>
        <taxon>Embryophyta</taxon>
        <taxon>Tracheophyta</taxon>
        <taxon>Spermatophyta</taxon>
        <taxon>Magnoliopsida</taxon>
        <taxon>Liliopsida</taxon>
        <taxon>Poales</taxon>
        <taxon>Poaceae</taxon>
        <taxon>BOP clade</taxon>
        <taxon>Oryzoideae</taxon>
        <taxon>Oryzeae</taxon>
        <taxon>Oryzinae</taxon>
        <taxon>Oryza</taxon>
    </lineage>
</organism>
<evidence type="ECO:0000313" key="3">
    <source>
        <dbReference type="Proteomes" id="UP000008022"/>
    </source>
</evidence>
<reference evidence="3" key="1">
    <citation type="submission" date="2013-06" db="EMBL/GenBank/DDBJ databases">
        <authorList>
            <person name="Zhao Q."/>
        </authorList>
    </citation>
    <scope>NUCLEOTIDE SEQUENCE</scope>
    <source>
        <strain evidence="3">cv. W1943</strain>
    </source>
</reference>
<evidence type="ECO:0000313" key="2">
    <source>
        <dbReference type="EnsemblPlants" id="ORUFI02G11850.1"/>
    </source>
</evidence>
<accession>A0A0E0NCV5</accession>
<dbReference type="EnsemblPlants" id="ORUFI02G11850.1">
    <property type="protein sequence ID" value="ORUFI02G11850.1"/>
    <property type="gene ID" value="ORUFI02G11850"/>
</dbReference>
<reference evidence="2" key="2">
    <citation type="submission" date="2015-06" db="UniProtKB">
        <authorList>
            <consortium name="EnsemblPlants"/>
        </authorList>
    </citation>
    <scope>IDENTIFICATION</scope>
</reference>
<evidence type="ECO:0000256" key="1">
    <source>
        <dbReference type="SAM" id="MobiDB-lite"/>
    </source>
</evidence>
<protein>
    <submittedName>
        <fullName evidence="2">Uncharacterized protein</fullName>
    </submittedName>
</protein>
<feature type="region of interest" description="Disordered" evidence="1">
    <location>
        <begin position="1"/>
        <end position="78"/>
    </location>
</feature>
<feature type="compositionally biased region" description="Polar residues" evidence="1">
    <location>
        <begin position="16"/>
        <end position="54"/>
    </location>
</feature>
<dbReference type="HOGENOM" id="CLU_2626293_0_0_1"/>
<sequence>MTRDVSHGRALVHGGHNNQQRGSAGTGEGRQTNKTQQTRDTQANTRRQTSTSEVSLRKPYPVPAEADDGDLAPSLILV</sequence>
<dbReference type="Proteomes" id="UP000008022">
    <property type="component" value="Unassembled WGS sequence"/>
</dbReference>
<dbReference type="Gramene" id="ORUFI02G11850.1">
    <property type="protein sequence ID" value="ORUFI02G11850.1"/>
    <property type="gene ID" value="ORUFI02G11850"/>
</dbReference>
<proteinExistence type="predicted"/>
<name>A0A0E0NCV5_ORYRU</name>
<dbReference type="AlphaFoldDB" id="A0A0E0NCV5"/>
<keyword evidence="3" id="KW-1185">Reference proteome</keyword>